<comment type="caution">
    <text evidence="6">The sequence shown here is derived from an EMBL/GenBank/DDBJ whole genome shotgun (WGS) entry which is preliminary data.</text>
</comment>
<evidence type="ECO:0000313" key="6">
    <source>
        <dbReference type="EMBL" id="KAK8871578.1"/>
    </source>
</evidence>
<dbReference type="Pfam" id="PF00069">
    <property type="entry name" value="Pkinase"/>
    <property type="match status" value="1"/>
</dbReference>
<keyword evidence="2 3" id="KW-0067">ATP-binding</keyword>
<evidence type="ECO:0000259" key="5">
    <source>
        <dbReference type="PROSITE" id="PS50011"/>
    </source>
</evidence>
<feature type="binding site" evidence="3">
    <location>
        <position position="47"/>
    </location>
    <ligand>
        <name>ATP</name>
        <dbReference type="ChEBI" id="CHEBI:30616"/>
    </ligand>
</feature>
<dbReference type="PANTHER" id="PTHR24362">
    <property type="entry name" value="SERINE/THREONINE-PROTEIN KINASE NEK"/>
    <property type="match status" value="1"/>
</dbReference>
<keyword evidence="4" id="KW-0723">Serine/threonine-protein kinase</keyword>
<dbReference type="EMBL" id="JAPFFF010000013">
    <property type="protein sequence ID" value="KAK8871578.1"/>
    <property type="molecule type" value="Genomic_DNA"/>
</dbReference>
<gene>
    <name evidence="6" type="ORF">M9Y10_007311</name>
</gene>
<dbReference type="SMART" id="SM00220">
    <property type="entry name" value="S_TKc"/>
    <property type="match status" value="1"/>
</dbReference>
<comment type="similarity">
    <text evidence="4">Belongs to the protein kinase superfamily.</text>
</comment>
<accession>A0ABR2J0Z1</accession>
<protein>
    <recommendedName>
        <fullName evidence="5">Protein kinase domain-containing protein</fullName>
    </recommendedName>
</protein>
<evidence type="ECO:0000256" key="3">
    <source>
        <dbReference type="PROSITE-ProRule" id="PRU10141"/>
    </source>
</evidence>
<dbReference type="PROSITE" id="PS00107">
    <property type="entry name" value="PROTEIN_KINASE_ATP"/>
    <property type="match status" value="1"/>
</dbReference>
<organism evidence="6 7">
    <name type="scientific">Tritrichomonas musculus</name>
    <dbReference type="NCBI Taxonomy" id="1915356"/>
    <lineage>
        <taxon>Eukaryota</taxon>
        <taxon>Metamonada</taxon>
        <taxon>Parabasalia</taxon>
        <taxon>Tritrichomonadida</taxon>
        <taxon>Tritrichomonadidae</taxon>
        <taxon>Tritrichomonas</taxon>
    </lineage>
</organism>
<keyword evidence="1 3" id="KW-0547">Nucleotide-binding</keyword>
<proteinExistence type="inferred from homology"/>
<dbReference type="InterPro" id="IPR017441">
    <property type="entry name" value="Protein_kinase_ATP_BS"/>
</dbReference>
<reference evidence="6 7" key="1">
    <citation type="submission" date="2024-04" db="EMBL/GenBank/DDBJ databases">
        <title>Tritrichomonas musculus Genome.</title>
        <authorList>
            <person name="Alves-Ferreira E."/>
            <person name="Grigg M."/>
            <person name="Lorenzi H."/>
            <person name="Galac M."/>
        </authorList>
    </citation>
    <scope>NUCLEOTIDE SEQUENCE [LARGE SCALE GENOMIC DNA]</scope>
    <source>
        <strain evidence="6 7">EAF2021</strain>
    </source>
</reference>
<evidence type="ECO:0000256" key="1">
    <source>
        <dbReference type="ARBA" id="ARBA00022741"/>
    </source>
</evidence>
<evidence type="ECO:0000313" key="7">
    <source>
        <dbReference type="Proteomes" id="UP001470230"/>
    </source>
</evidence>
<dbReference type="InterPro" id="IPR008271">
    <property type="entry name" value="Ser/Thr_kinase_AS"/>
</dbReference>
<sequence>MLEFEIERMREVLFQHGYDYLKFLGSGSFSCVAICKSKKYNQQFAVKQAIKHKISVDEYNTLVSLHHPNIIQLYDAFEDEDSQYLVMDYCSNGTMRDKTNLPYEYFLYYAKQILEALAFCHSNNIAHRDIKPENIFLDQYDHVKLADFGLARQFDEENKSKEKCGSLIFIAPEVLQYNEVCPFKADIWALGITFFYLATGTYPFKTKSRELLKKAIIAGELDYSQCKIDPKIRFIISKMCTKNPNSRFTAQQILKLPMFSPVLTKKPTFLNDLSRKKSFTTGYLGAKAQINKSMTFDSTQSGFGSDGEDKPKIPAIDILSYRSINIKPNIQRMSSRGQLPSSRPL</sequence>
<dbReference type="InterPro" id="IPR011009">
    <property type="entry name" value="Kinase-like_dom_sf"/>
</dbReference>
<dbReference type="Gene3D" id="1.10.510.10">
    <property type="entry name" value="Transferase(Phosphotransferase) domain 1"/>
    <property type="match status" value="1"/>
</dbReference>
<feature type="domain" description="Protein kinase" evidence="5">
    <location>
        <begin position="18"/>
        <end position="259"/>
    </location>
</feature>
<evidence type="ECO:0000256" key="4">
    <source>
        <dbReference type="RuleBase" id="RU000304"/>
    </source>
</evidence>
<dbReference type="InterPro" id="IPR000719">
    <property type="entry name" value="Prot_kinase_dom"/>
</dbReference>
<dbReference type="PANTHER" id="PTHR24362:SF309">
    <property type="entry name" value="PROTEIN KINASE DOMAIN-CONTAINING PROTEIN"/>
    <property type="match status" value="1"/>
</dbReference>
<dbReference type="PROSITE" id="PS50011">
    <property type="entry name" value="PROTEIN_KINASE_DOM"/>
    <property type="match status" value="1"/>
</dbReference>
<keyword evidence="4" id="KW-0808">Transferase</keyword>
<dbReference type="PROSITE" id="PS00108">
    <property type="entry name" value="PROTEIN_KINASE_ST"/>
    <property type="match status" value="1"/>
</dbReference>
<keyword evidence="7" id="KW-1185">Reference proteome</keyword>
<evidence type="ECO:0000256" key="2">
    <source>
        <dbReference type="ARBA" id="ARBA00022840"/>
    </source>
</evidence>
<name>A0ABR2J0Z1_9EUKA</name>
<dbReference type="SUPFAM" id="SSF56112">
    <property type="entry name" value="Protein kinase-like (PK-like)"/>
    <property type="match status" value="1"/>
</dbReference>
<keyword evidence="4" id="KW-0418">Kinase</keyword>
<dbReference type="Proteomes" id="UP001470230">
    <property type="component" value="Unassembled WGS sequence"/>
</dbReference>